<organism evidence="6 7">
    <name type="scientific">Agreia bicolorata</name>
    <dbReference type="NCBI Taxonomy" id="110935"/>
    <lineage>
        <taxon>Bacteria</taxon>
        <taxon>Bacillati</taxon>
        <taxon>Actinomycetota</taxon>
        <taxon>Actinomycetes</taxon>
        <taxon>Micrococcales</taxon>
        <taxon>Microbacteriaceae</taxon>
        <taxon>Agreia</taxon>
    </lineage>
</organism>
<dbReference type="PANTHER" id="PTHR10742:SF386">
    <property type="entry name" value="LYSINE-SPECIFIC HISTONE DEMETHYLASE 1A"/>
    <property type="match status" value="1"/>
</dbReference>
<dbReference type="InterPro" id="IPR002937">
    <property type="entry name" value="Amino_oxidase"/>
</dbReference>
<evidence type="ECO:0000256" key="1">
    <source>
        <dbReference type="ARBA" id="ARBA00005995"/>
    </source>
</evidence>
<feature type="signal peptide" evidence="4">
    <location>
        <begin position="1"/>
        <end position="31"/>
    </location>
</feature>
<dbReference type="Gene3D" id="3.90.660.10">
    <property type="match status" value="1"/>
</dbReference>
<dbReference type="Pfam" id="PF01593">
    <property type="entry name" value="Amino_oxidase"/>
    <property type="match status" value="2"/>
</dbReference>
<evidence type="ECO:0000256" key="2">
    <source>
        <dbReference type="ARBA" id="ARBA00023002"/>
    </source>
</evidence>
<dbReference type="InterPro" id="IPR050281">
    <property type="entry name" value="Flavin_monoamine_oxidase"/>
</dbReference>
<dbReference type="PRINTS" id="PR00419">
    <property type="entry name" value="ADXRDTASE"/>
</dbReference>
<dbReference type="SUPFAM" id="SSF54373">
    <property type="entry name" value="FAD-linked reductases, C-terminal domain"/>
    <property type="match status" value="1"/>
</dbReference>
<name>A0A1T4X9C5_9MICO</name>
<dbReference type="InterPro" id="IPR036188">
    <property type="entry name" value="FAD/NAD-bd_sf"/>
</dbReference>
<evidence type="ECO:0000256" key="3">
    <source>
        <dbReference type="SAM" id="MobiDB-lite"/>
    </source>
</evidence>
<dbReference type="AlphaFoldDB" id="A0A1T4X9C5"/>
<dbReference type="NCBIfam" id="TIGR01409">
    <property type="entry name" value="TAT_signal_seq"/>
    <property type="match status" value="1"/>
</dbReference>
<feature type="domain" description="Amine oxidase" evidence="5">
    <location>
        <begin position="136"/>
        <end position="492"/>
    </location>
</feature>
<keyword evidence="2" id="KW-0560">Oxidoreductase</keyword>
<dbReference type="EMBL" id="FUYG01000002">
    <property type="protein sequence ID" value="SKA86069.1"/>
    <property type="molecule type" value="Genomic_DNA"/>
</dbReference>
<dbReference type="RefSeq" id="WP_078713478.1">
    <property type="nucleotide sequence ID" value="NZ_FUYG01000002.1"/>
</dbReference>
<gene>
    <name evidence="6" type="ORF">SAMN06295879_0866</name>
</gene>
<evidence type="ECO:0000256" key="4">
    <source>
        <dbReference type="SAM" id="SignalP"/>
    </source>
</evidence>
<dbReference type="Proteomes" id="UP000189735">
    <property type="component" value="Unassembled WGS sequence"/>
</dbReference>
<dbReference type="Gene3D" id="3.50.50.60">
    <property type="entry name" value="FAD/NAD(P)-binding domain"/>
    <property type="match status" value="2"/>
</dbReference>
<evidence type="ECO:0000313" key="7">
    <source>
        <dbReference type="Proteomes" id="UP000189735"/>
    </source>
</evidence>
<evidence type="ECO:0000259" key="5">
    <source>
        <dbReference type="Pfam" id="PF01593"/>
    </source>
</evidence>
<dbReference type="InterPro" id="IPR006311">
    <property type="entry name" value="TAT_signal"/>
</dbReference>
<dbReference type="GO" id="GO:0016491">
    <property type="term" value="F:oxidoreductase activity"/>
    <property type="evidence" value="ECO:0007669"/>
    <property type="project" value="InterPro"/>
</dbReference>
<protein>
    <submittedName>
        <fullName evidence="6">Tat (Twin-arginine translocation) pathway signal sequence</fullName>
    </submittedName>
</protein>
<accession>A0A1T4X9C5</accession>
<sequence length="494" mass="50679">MTVDRRTFLVGAATGAAVLALSACVGPPSPAPTSTTPTPTPTPGTVPSPNGFIRSNWAADPFSLGSTSYIPTGTSPDAREALAESVSDRIFFAGEATSSEFPGTMNGAQTSGERAAADVLRQASDGERIGIVGAGLAGSAAAKALVAAGYEVVVFEGRDRVGGRVDAHGPGDWPFVVDLGPSFVRGVDSSSLTDQLKAVDVVTVPVDATSRVQLTTASDTVPDNAIGPDAVDAAVTWGAAQSRDPSLRESLAQASDASVNVTADEIGVTPASRVAEYVDRAVVTTLGADADELSTWYGLDDAAEGEGGDAFVVGSAHQVIVDALDGADVALSTPVREVSLGDDAVRLKMATGESIRVDRVIVTVPLGVLQSDSITFDPPLPFGHRTAIATLGSGAVEKVWLRYDTPFWTQTAAFWSLVVDSPPFAADSTSAPSATPADENDPMITQWINLMPLTGDAVLIGLVGGSAARAFADLGDNEVRDIAVASLQRFLPVS</sequence>
<feature type="region of interest" description="Disordered" evidence="3">
    <location>
        <begin position="27"/>
        <end position="49"/>
    </location>
</feature>
<feature type="chain" id="PRO_5039025459" evidence="4">
    <location>
        <begin position="32"/>
        <end position="494"/>
    </location>
</feature>
<feature type="domain" description="Amine oxidase" evidence="5">
    <location>
        <begin position="46"/>
        <end position="120"/>
    </location>
</feature>
<dbReference type="SUPFAM" id="SSF51905">
    <property type="entry name" value="FAD/NAD(P)-binding domain"/>
    <property type="match status" value="2"/>
</dbReference>
<dbReference type="PROSITE" id="PS51257">
    <property type="entry name" value="PROKAR_LIPOPROTEIN"/>
    <property type="match status" value="1"/>
</dbReference>
<evidence type="ECO:0000313" key="6">
    <source>
        <dbReference type="EMBL" id="SKA86069.1"/>
    </source>
</evidence>
<keyword evidence="4" id="KW-0732">Signal</keyword>
<dbReference type="PANTHER" id="PTHR10742">
    <property type="entry name" value="FLAVIN MONOAMINE OXIDASE"/>
    <property type="match status" value="1"/>
</dbReference>
<dbReference type="InterPro" id="IPR019546">
    <property type="entry name" value="TAT_signal_bac_arc"/>
</dbReference>
<comment type="similarity">
    <text evidence="1">Belongs to the flavin monoamine oxidase family.</text>
</comment>
<proteinExistence type="inferred from homology"/>
<reference evidence="7" key="1">
    <citation type="submission" date="2017-02" db="EMBL/GenBank/DDBJ databases">
        <authorList>
            <person name="Varghese N."/>
            <person name="Submissions S."/>
        </authorList>
    </citation>
    <scope>NUCLEOTIDE SEQUENCE [LARGE SCALE GENOMIC DNA]</scope>
    <source>
        <strain evidence="7">VKM Ac-2052</strain>
    </source>
</reference>
<dbReference type="PROSITE" id="PS51318">
    <property type="entry name" value="TAT"/>
    <property type="match status" value="1"/>
</dbReference>